<dbReference type="Gene3D" id="1.20.5.340">
    <property type="match status" value="1"/>
</dbReference>
<evidence type="ECO:0000256" key="1">
    <source>
        <dbReference type="SAM" id="Coils"/>
    </source>
</evidence>
<keyword evidence="3" id="KW-1185">Reference proteome</keyword>
<protein>
    <submittedName>
        <fullName evidence="2">Uncharacterized protein</fullName>
    </submittedName>
</protein>
<dbReference type="STRING" id="6669.E9GV58"/>
<gene>
    <name evidence="2" type="ORF">DAPPUDRAFT_322164</name>
</gene>
<dbReference type="InParanoid" id="E9GV58"/>
<dbReference type="HOGENOM" id="CLU_1688535_0_0_1"/>
<evidence type="ECO:0000313" key="2">
    <source>
        <dbReference type="EMBL" id="EFX76602.1"/>
    </source>
</evidence>
<dbReference type="OrthoDB" id="2018427at2759"/>
<reference evidence="2 3" key="1">
    <citation type="journal article" date="2011" name="Science">
        <title>The ecoresponsive genome of Daphnia pulex.</title>
        <authorList>
            <person name="Colbourne J.K."/>
            <person name="Pfrender M.E."/>
            <person name="Gilbert D."/>
            <person name="Thomas W.K."/>
            <person name="Tucker A."/>
            <person name="Oakley T.H."/>
            <person name="Tokishita S."/>
            <person name="Aerts A."/>
            <person name="Arnold G.J."/>
            <person name="Basu M.K."/>
            <person name="Bauer D.J."/>
            <person name="Caceres C.E."/>
            <person name="Carmel L."/>
            <person name="Casola C."/>
            <person name="Choi J.H."/>
            <person name="Detter J.C."/>
            <person name="Dong Q."/>
            <person name="Dusheyko S."/>
            <person name="Eads B.D."/>
            <person name="Frohlich T."/>
            <person name="Geiler-Samerotte K.A."/>
            <person name="Gerlach D."/>
            <person name="Hatcher P."/>
            <person name="Jogdeo S."/>
            <person name="Krijgsveld J."/>
            <person name="Kriventseva E.V."/>
            <person name="Kultz D."/>
            <person name="Laforsch C."/>
            <person name="Lindquist E."/>
            <person name="Lopez J."/>
            <person name="Manak J.R."/>
            <person name="Muller J."/>
            <person name="Pangilinan J."/>
            <person name="Patwardhan R.P."/>
            <person name="Pitluck S."/>
            <person name="Pritham E.J."/>
            <person name="Rechtsteiner A."/>
            <person name="Rho M."/>
            <person name="Rogozin I.B."/>
            <person name="Sakarya O."/>
            <person name="Salamov A."/>
            <person name="Schaack S."/>
            <person name="Shapiro H."/>
            <person name="Shiga Y."/>
            <person name="Skalitzky C."/>
            <person name="Smith Z."/>
            <person name="Souvorov A."/>
            <person name="Sung W."/>
            <person name="Tang Z."/>
            <person name="Tsuchiya D."/>
            <person name="Tu H."/>
            <person name="Vos H."/>
            <person name="Wang M."/>
            <person name="Wolf Y.I."/>
            <person name="Yamagata H."/>
            <person name="Yamada T."/>
            <person name="Ye Y."/>
            <person name="Shaw J.R."/>
            <person name="Andrews J."/>
            <person name="Crease T.J."/>
            <person name="Tang H."/>
            <person name="Lucas S.M."/>
            <person name="Robertson H.M."/>
            <person name="Bork P."/>
            <person name="Koonin E.V."/>
            <person name="Zdobnov E.M."/>
            <person name="Grigoriev I.V."/>
            <person name="Lynch M."/>
            <person name="Boore J.L."/>
        </authorList>
    </citation>
    <scope>NUCLEOTIDE SEQUENCE [LARGE SCALE GENOMIC DNA]</scope>
</reference>
<feature type="coiled-coil region" evidence="1">
    <location>
        <begin position="84"/>
        <end position="118"/>
    </location>
</feature>
<dbReference type="Proteomes" id="UP000000305">
    <property type="component" value="Unassembled WGS sequence"/>
</dbReference>
<dbReference type="AlphaFoldDB" id="E9GV58"/>
<sequence length="156" mass="18826">MPALFTPKRSKKSGYITEKQISALISKCSGLEKRTSRLQSEVDVLIIDLEKHRRKQLELINIEFKFKLDEIELTVLYYASKRDNHQLTRENKKLGDENAELKSQYSELNCRFHELEIEYRRRLENEREELAYKEIQRLYARKGEDYRVQLMELQLR</sequence>
<keyword evidence="1" id="KW-0175">Coiled coil</keyword>
<name>E9GV58_DAPPU</name>
<dbReference type="KEGG" id="dpx:DAPPUDRAFT_322164"/>
<dbReference type="EMBL" id="GL732567">
    <property type="protein sequence ID" value="EFX76602.1"/>
    <property type="molecule type" value="Genomic_DNA"/>
</dbReference>
<organism evidence="2 3">
    <name type="scientific">Daphnia pulex</name>
    <name type="common">Water flea</name>
    <dbReference type="NCBI Taxonomy" id="6669"/>
    <lineage>
        <taxon>Eukaryota</taxon>
        <taxon>Metazoa</taxon>
        <taxon>Ecdysozoa</taxon>
        <taxon>Arthropoda</taxon>
        <taxon>Crustacea</taxon>
        <taxon>Branchiopoda</taxon>
        <taxon>Diplostraca</taxon>
        <taxon>Cladocera</taxon>
        <taxon>Anomopoda</taxon>
        <taxon>Daphniidae</taxon>
        <taxon>Daphnia</taxon>
    </lineage>
</organism>
<dbReference type="eggNOG" id="KOG0161">
    <property type="taxonomic scope" value="Eukaryota"/>
</dbReference>
<accession>E9GV58</accession>
<proteinExistence type="predicted"/>
<evidence type="ECO:0000313" key="3">
    <source>
        <dbReference type="Proteomes" id="UP000000305"/>
    </source>
</evidence>
<dbReference type="PhylomeDB" id="E9GV58"/>